<reference evidence="1 2" key="1">
    <citation type="submission" date="2012-05" db="EMBL/GenBank/DDBJ databases">
        <authorList>
            <person name="Weinstock G."/>
            <person name="Sodergren E."/>
            <person name="Lobos E.A."/>
            <person name="Fulton L."/>
            <person name="Fulton R."/>
            <person name="Courtney L."/>
            <person name="Fronick C."/>
            <person name="O'Laughlin M."/>
            <person name="Godfrey J."/>
            <person name="Wilson R.M."/>
            <person name="Miner T."/>
            <person name="Farmer C."/>
            <person name="Delehaunty K."/>
            <person name="Cordes M."/>
            <person name="Minx P."/>
            <person name="Tomlinson C."/>
            <person name="Chen J."/>
            <person name="Wollam A."/>
            <person name="Pepin K.H."/>
            <person name="Bhonagiri V."/>
            <person name="Zhang X."/>
            <person name="Suruliraj S."/>
            <person name="Warren W."/>
            <person name="Mitreva M."/>
            <person name="Mardis E.R."/>
            <person name="Wilson R.K."/>
        </authorList>
    </citation>
    <scope>NUCLEOTIDE SEQUENCE [LARGE SCALE GENOMIC DNA]</scope>
    <source>
        <strain evidence="1 2">F0235</strain>
    </source>
</reference>
<keyword evidence="2" id="KW-1185">Reference proteome</keyword>
<dbReference type="STRING" id="1035195.HMPREF9997_02338"/>
<sequence>MCEHSKRWRDIGQGVGGSNQMVGGVRLELTLGYTDQAWCVP</sequence>
<gene>
    <name evidence="1" type="ORF">HMPREF9997_02338</name>
</gene>
<protein>
    <submittedName>
        <fullName evidence="1">Uncharacterized protein</fullName>
    </submittedName>
</protein>
<evidence type="ECO:0000313" key="1">
    <source>
        <dbReference type="EMBL" id="EKX88222.1"/>
    </source>
</evidence>
<proteinExistence type="predicted"/>
<dbReference type="AlphaFoldDB" id="L1MAH8"/>
<dbReference type="Proteomes" id="UP000010445">
    <property type="component" value="Unassembled WGS sequence"/>
</dbReference>
<comment type="caution">
    <text evidence="1">The sequence shown here is derived from an EMBL/GenBank/DDBJ whole genome shotgun (WGS) entry which is preliminary data.</text>
</comment>
<evidence type="ECO:0000313" key="2">
    <source>
        <dbReference type="Proteomes" id="UP000010445"/>
    </source>
</evidence>
<name>L1MAH8_9CORY</name>
<dbReference type="HOGENOM" id="CLU_3268679_0_0_11"/>
<dbReference type="EMBL" id="AMEM01000039">
    <property type="protein sequence ID" value="EKX88222.1"/>
    <property type="molecule type" value="Genomic_DNA"/>
</dbReference>
<organism evidence="1 2">
    <name type="scientific">Corynebacterium durum F0235</name>
    <dbReference type="NCBI Taxonomy" id="1035195"/>
    <lineage>
        <taxon>Bacteria</taxon>
        <taxon>Bacillati</taxon>
        <taxon>Actinomycetota</taxon>
        <taxon>Actinomycetes</taxon>
        <taxon>Mycobacteriales</taxon>
        <taxon>Corynebacteriaceae</taxon>
        <taxon>Corynebacterium</taxon>
    </lineage>
</organism>
<accession>L1MAH8</accession>